<protein>
    <submittedName>
        <fullName evidence="5">Protein PHYTOCHROME-DEPENDENT LATE-FLOWERING-like</fullName>
    </submittedName>
</protein>
<proteinExistence type="predicted"/>
<feature type="compositionally biased region" description="Polar residues" evidence="1">
    <location>
        <begin position="488"/>
        <end position="512"/>
    </location>
</feature>
<evidence type="ECO:0000259" key="2">
    <source>
        <dbReference type="Pfam" id="PF12090"/>
    </source>
</evidence>
<dbReference type="Pfam" id="PF12090">
    <property type="entry name" value="Spt20_SEP"/>
    <property type="match status" value="1"/>
</dbReference>
<name>A0A6P9DWJ5_JUGRE</name>
<keyword evidence="4" id="KW-1185">Reference proteome</keyword>
<dbReference type="GO" id="GO:0003712">
    <property type="term" value="F:transcription coregulator activity"/>
    <property type="evidence" value="ECO:0000318"/>
    <property type="project" value="GO_Central"/>
</dbReference>
<dbReference type="InterPro" id="IPR021950">
    <property type="entry name" value="Spt20"/>
</dbReference>
<dbReference type="Proteomes" id="UP000235220">
    <property type="component" value="Chromosome 13"/>
</dbReference>
<dbReference type="PANTHER" id="PTHR13526:SF23">
    <property type="entry name" value="PROTEIN PHYTOCHROME-DEPENDENT LATE-FLOWERING-LIKE"/>
    <property type="match status" value="1"/>
</dbReference>
<reference evidence="5" key="1">
    <citation type="submission" date="2025-08" db="UniProtKB">
        <authorList>
            <consortium name="RefSeq"/>
        </authorList>
    </citation>
    <scope>IDENTIFICATION</scope>
    <source>
        <tissue evidence="5">Leaves</tissue>
    </source>
</reference>
<feature type="region of interest" description="Disordered" evidence="1">
    <location>
        <begin position="488"/>
        <end position="554"/>
    </location>
</feature>
<accession>A0A6P9DWJ5</accession>
<dbReference type="GeneID" id="109007538"/>
<organism evidence="4 5">
    <name type="scientific">Juglans regia</name>
    <name type="common">English walnut</name>
    <dbReference type="NCBI Taxonomy" id="51240"/>
    <lineage>
        <taxon>Eukaryota</taxon>
        <taxon>Viridiplantae</taxon>
        <taxon>Streptophyta</taxon>
        <taxon>Embryophyta</taxon>
        <taxon>Tracheophyta</taxon>
        <taxon>Spermatophyta</taxon>
        <taxon>Magnoliopsida</taxon>
        <taxon>eudicotyledons</taxon>
        <taxon>Gunneridae</taxon>
        <taxon>Pentapetalae</taxon>
        <taxon>rosids</taxon>
        <taxon>fabids</taxon>
        <taxon>Fagales</taxon>
        <taxon>Juglandaceae</taxon>
        <taxon>Juglans</taxon>
    </lineage>
</organism>
<dbReference type="GO" id="GO:0006357">
    <property type="term" value="P:regulation of transcription by RNA polymerase II"/>
    <property type="evidence" value="ECO:0000318"/>
    <property type="project" value="GO_Central"/>
</dbReference>
<dbReference type="AlphaFoldDB" id="A0A6P9DWJ5"/>
<dbReference type="PANTHER" id="PTHR13526">
    <property type="entry name" value="TRANSCRIPTION FACTOR SPT20 HOMOLOG"/>
    <property type="match status" value="1"/>
</dbReference>
<evidence type="ECO:0000259" key="3">
    <source>
        <dbReference type="Pfam" id="PF20474"/>
    </source>
</evidence>
<dbReference type="OrthoDB" id="1932706at2759"/>
<evidence type="ECO:0000313" key="4">
    <source>
        <dbReference type="Proteomes" id="UP000235220"/>
    </source>
</evidence>
<feature type="compositionally biased region" description="Polar residues" evidence="1">
    <location>
        <begin position="27"/>
        <end position="42"/>
    </location>
</feature>
<feature type="domain" description="Spt20-like SEP" evidence="2">
    <location>
        <begin position="69"/>
        <end position="216"/>
    </location>
</feature>
<dbReference type="KEGG" id="jre:109007538"/>
<sequence>MGVSFKVAKTGTRYRPKLLQIEDNDNENGSVTESQKSANEGNITEKGAKAAEYSNSFTKPTVHSVSEDLEVSFSLNLFPNGFSFGNASEVFNDEPKELHPYDRASKTLFSAIEYGCLPGDLLDDIPCKYVNGALLCEIRDYRNLWPQKGGPAASVEKSSIVHKVLLHICMENVVKDISLIADDSWTYEDILEIESRILKALQPDLHLNPDPLWDRHRGELLAKKLNLGIAWSWKKRRLGDTIAIHTSSRNPNNVTQISSSCDIQNSISQSGFTYQDRVTCLQENNVLPETMSQSNLLMVDNQLADSCNQSVSIAQKKSSFVRVPYQDCSNTRSNSTKAISSISGEKGRCETEALQEYIPIKLKQEPVDFSQQQLPGGQAKSILAPELLRENTLLHQQIMAEKLQDEKNQHKSHPSLLINSGQPFLEGIPRLLAGMPTCTVKQEPAESSFFSSDVRKINDNCFQMDKRITQSNLQHLEQQQLSALLRANTPSTHSSCNRVTQLDNKSLRSESATQKRKALQNPQVSAGIRSATLSSQHDDSWAREASIPAKGKPSYQNIGSNMKVVGSLARTRNLNAVNGNILPAGNLPSFKPPETKVDPVIERLLKIEGITQRYGLNYKKHKLDPFLRRKPSFHTNPLVAFHLSISEDNRKSKDDAINKVPPSKCSIERRFNVCKSRTLTFVRQCHVNDRNVTPMVDREAQITLFISEKLNEGILEASLYYGDKGEIGSFVIPLFFSSTHSMDIFASQFTSLMLDEGYRIASDRVEPTALNTGGDSSSHSRVINNATPATGTAELPAPALISGLSPLMHNPMTASLSAHNATRLPSQNILSRANLLPPENIWSTIQLPGSWISKSQLDIAAPVSAPQWQMILSNRARLQLQMQMQMQQRERKQEIMQGNLLAGGLGVAAGGLGTVQPNCGIQGLGDVNIGSFSNLMGVGGSSPMLMGGFRTWIGSGSQSSSICSNISGSSDSKQLLGLINHAAVDTANMRTAETQGRASIGVVPLQRNVSGMPMDALNPQSMAYNFNNQWQPQLQLQEHLHVLQSQEDMKSLLQPQALTSLVENVGLPTRQVTLQRSDDQPPMSHGN</sequence>
<feature type="region of interest" description="Disordered" evidence="1">
    <location>
        <begin position="18"/>
        <end position="43"/>
    </location>
</feature>
<dbReference type="RefSeq" id="XP_035539995.1">
    <property type="nucleotide sequence ID" value="XM_035684102.1"/>
</dbReference>
<feature type="domain" description="PHL" evidence="3">
    <location>
        <begin position="613"/>
        <end position="768"/>
    </location>
</feature>
<dbReference type="InterPro" id="IPR046467">
    <property type="entry name" value="PHL_dom"/>
</dbReference>
<dbReference type="GO" id="GO:0000124">
    <property type="term" value="C:SAGA complex"/>
    <property type="evidence" value="ECO:0000318"/>
    <property type="project" value="GO_Central"/>
</dbReference>
<gene>
    <name evidence="5" type="primary">LOC109007538</name>
</gene>
<evidence type="ECO:0000313" key="5">
    <source>
        <dbReference type="RefSeq" id="XP_035539995.1"/>
    </source>
</evidence>
<dbReference type="Pfam" id="PF20474">
    <property type="entry name" value="PHL"/>
    <property type="match status" value="1"/>
</dbReference>
<dbReference type="InterPro" id="IPR046468">
    <property type="entry name" value="Spt20-like_SEP"/>
</dbReference>
<evidence type="ECO:0000256" key="1">
    <source>
        <dbReference type="SAM" id="MobiDB-lite"/>
    </source>
</evidence>
<dbReference type="InParanoid" id="A0A6P9DWJ5"/>